<dbReference type="InterPro" id="IPR038726">
    <property type="entry name" value="PDDEXK_AddAB-type"/>
</dbReference>
<dbReference type="GO" id="GO:0003690">
    <property type="term" value="F:double-stranded DNA binding"/>
    <property type="evidence" value="ECO:0007669"/>
    <property type="project" value="UniProtKB-UniRule"/>
</dbReference>
<evidence type="ECO:0000259" key="16">
    <source>
        <dbReference type="Pfam" id="PF21445"/>
    </source>
</evidence>
<evidence type="ECO:0000256" key="1">
    <source>
        <dbReference type="ARBA" id="ARBA00022485"/>
    </source>
</evidence>
<evidence type="ECO:0000256" key="4">
    <source>
        <dbReference type="ARBA" id="ARBA00022741"/>
    </source>
</evidence>
<dbReference type="HAMAP" id="MF_01452">
    <property type="entry name" value="AddB_type1"/>
    <property type="match status" value="1"/>
</dbReference>
<dbReference type="GO" id="GO:0046872">
    <property type="term" value="F:metal ion binding"/>
    <property type="evidence" value="ECO:0007669"/>
    <property type="project" value="UniProtKB-KW"/>
</dbReference>
<evidence type="ECO:0000256" key="13">
    <source>
        <dbReference type="ARBA" id="ARBA00023204"/>
    </source>
</evidence>
<dbReference type="InterPro" id="IPR027417">
    <property type="entry name" value="P-loop_NTPase"/>
</dbReference>
<evidence type="ECO:0000256" key="7">
    <source>
        <dbReference type="ARBA" id="ARBA00022806"/>
    </source>
</evidence>
<feature type="domain" description="ATP-dependent helicase/deoxyribonuclease subunit B N-terminal" evidence="16">
    <location>
        <begin position="5"/>
        <end position="291"/>
    </location>
</feature>
<comment type="similarity">
    <text evidence="14">Belongs to the helicase family. AddB/RexB type 1 subfamily.</text>
</comment>
<comment type="cofactor">
    <cofactor evidence="14">
        <name>Mg(2+)</name>
        <dbReference type="ChEBI" id="CHEBI:18420"/>
    </cofactor>
</comment>
<dbReference type="EMBL" id="FOOE01000032">
    <property type="protein sequence ID" value="SFG18850.1"/>
    <property type="molecule type" value="Genomic_DNA"/>
</dbReference>
<keyword evidence="10 14" id="KW-0408">Iron</keyword>
<evidence type="ECO:0000313" key="18">
    <source>
        <dbReference type="Proteomes" id="UP000182135"/>
    </source>
</evidence>
<keyword evidence="7 14" id="KW-0347">Helicase</keyword>
<feature type="binding site" evidence="14">
    <location>
        <position position="1110"/>
    </location>
    <ligand>
        <name>[4Fe-4S] cluster</name>
        <dbReference type="ChEBI" id="CHEBI:49883"/>
    </ligand>
</feature>
<dbReference type="Gene3D" id="6.10.140.1030">
    <property type="match status" value="1"/>
</dbReference>
<dbReference type="GO" id="GO:0000724">
    <property type="term" value="P:double-strand break repair via homologous recombination"/>
    <property type="evidence" value="ECO:0007669"/>
    <property type="project" value="UniProtKB-UniRule"/>
</dbReference>
<dbReference type="PANTHER" id="PTHR30591">
    <property type="entry name" value="RECBCD ENZYME SUBUNIT RECC"/>
    <property type="match status" value="1"/>
</dbReference>
<keyword evidence="6 14" id="KW-0378">Hydrolase</keyword>
<evidence type="ECO:0000256" key="14">
    <source>
        <dbReference type="HAMAP-Rule" id="MF_01452"/>
    </source>
</evidence>
<evidence type="ECO:0000313" key="17">
    <source>
        <dbReference type="EMBL" id="SFG18850.1"/>
    </source>
</evidence>
<dbReference type="GO" id="GO:0004386">
    <property type="term" value="F:helicase activity"/>
    <property type="evidence" value="ECO:0007669"/>
    <property type="project" value="UniProtKB-KW"/>
</dbReference>
<dbReference type="Gene3D" id="3.40.50.300">
    <property type="entry name" value="P-loop containing nucleotide triphosphate hydrolases"/>
    <property type="match status" value="3"/>
</dbReference>
<keyword evidence="18" id="KW-1185">Reference proteome</keyword>
<feature type="binding site" evidence="14">
    <location>
        <position position="1113"/>
    </location>
    <ligand>
        <name>[4Fe-4S] cluster</name>
        <dbReference type="ChEBI" id="CHEBI:49883"/>
    </ligand>
</feature>
<dbReference type="Pfam" id="PF12705">
    <property type="entry name" value="PDDEXK_1"/>
    <property type="match status" value="1"/>
</dbReference>
<dbReference type="NCBIfam" id="TIGR02773">
    <property type="entry name" value="addB_Gpos"/>
    <property type="match status" value="1"/>
</dbReference>
<evidence type="ECO:0000256" key="12">
    <source>
        <dbReference type="ARBA" id="ARBA00023125"/>
    </source>
</evidence>
<keyword evidence="4 14" id="KW-0547">Nucleotide-binding</keyword>
<feature type="binding site" evidence="14">
    <location>
        <position position="1119"/>
    </location>
    <ligand>
        <name>[4Fe-4S] cluster</name>
        <dbReference type="ChEBI" id="CHEBI:49883"/>
    </ligand>
</feature>
<dbReference type="OrthoDB" id="9758506at2"/>
<dbReference type="PANTHER" id="PTHR30591:SF1">
    <property type="entry name" value="RECBCD ENZYME SUBUNIT RECC"/>
    <property type="match status" value="1"/>
</dbReference>
<keyword evidence="9 14" id="KW-0067">ATP-binding</keyword>
<evidence type="ECO:0000256" key="3">
    <source>
        <dbReference type="ARBA" id="ARBA00022723"/>
    </source>
</evidence>
<comment type="function">
    <text evidence="14">The heterodimer acts as both an ATP-dependent DNA helicase and an ATP-dependent, dual-direction single-stranded exonuclease. Recognizes the chi site generating a DNA molecule suitable for the initiation of homologous recombination. The AddB subunit has 5' -&gt; 3' nuclease activity but not helicase activity.</text>
</comment>
<keyword evidence="2 14" id="KW-0540">Nuclease</keyword>
<evidence type="ECO:0000256" key="5">
    <source>
        <dbReference type="ARBA" id="ARBA00022763"/>
    </source>
</evidence>
<evidence type="ECO:0000256" key="6">
    <source>
        <dbReference type="ARBA" id="ARBA00022801"/>
    </source>
</evidence>
<protein>
    <recommendedName>
        <fullName evidence="14">ATP-dependent helicase/deoxyribonuclease subunit B</fullName>
        <ecNumber evidence="14">3.1.-.-</ecNumber>
    </recommendedName>
    <alternativeName>
        <fullName evidence="14">ATP-dependent helicase/nuclease subunit AddB</fullName>
    </alternativeName>
</protein>
<keyword evidence="13 14" id="KW-0234">DNA repair</keyword>
<dbReference type="Pfam" id="PF21445">
    <property type="entry name" value="ADDB_N"/>
    <property type="match status" value="1"/>
</dbReference>
<reference evidence="17 18" key="1">
    <citation type="submission" date="2016-10" db="EMBL/GenBank/DDBJ databases">
        <authorList>
            <person name="de Groot N.N."/>
        </authorList>
    </citation>
    <scope>NUCLEOTIDE SEQUENCE [LARGE SCALE GENOMIC DNA]</scope>
    <source>
        <strain evidence="17 18">NLAE-zl-G419</strain>
    </source>
</reference>
<feature type="binding site" evidence="14">
    <location>
        <position position="794"/>
    </location>
    <ligand>
        <name>[4Fe-4S] cluster</name>
        <dbReference type="ChEBI" id="CHEBI:49883"/>
    </ligand>
</feature>
<evidence type="ECO:0000256" key="10">
    <source>
        <dbReference type="ARBA" id="ARBA00023004"/>
    </source>
</evidence>
<dbReference type="eggNOG" id="COG3857">
    <property type="taxonomic scope" value="Bacteria"/>
</dbReference>
<comment type="subunit">
    <text evidence="14">Heterodimer of AddA and AddB.</text>
</comment>
<keyword evidence="3 14" id="KW-0479">Metal-binding</keyword>
<keyword evidence="1 14" id="KW-0004">4Fe-4S</keyword>
<dbReference type="Proteomes" id="UP000182135">
    <property type="component" value="Unassembled WGS sequence"/>
</dbReference>
<keyword evidence="11 14" id="KW-0411">Iron-sulfur</keyword>
<evidence type="ECO:0000256" key="11">
    <source>
        <dbReference type="ARBA" id="ARBA00023014"/>
    </source>
</evidence>
<evidence type="ECO:0000256" key="9">
    <source>
        <dbReference type="ARBA" id="ARBA00022840"/>
    </source>
</evidence>
<accession>A0A1I2PTA7</accession>
<dbReference type="AlphaFoldDB" id="A0A1I2PTA7"/>
<keyword evidence="12 14" id="KW-0238">DNA-binding</keyword>
<dbReference type="STRING" id="1529.SAMN04487885_13212"/>
<gene>
    <name evidence="14" type="primary">addB</name>
    <name evidence="17" type="ORF">SAMN04487885_13212</name>
</gene>
<dbReference type="SUPFAM" id="SSF52540">
    <property type="entry name" value="P-loop containing nucleoside triphosphate hydrolases"/>
    <property type="match status" value="2"/>
</dbReference>
<comment type="miscellaneous">
    <text evidence="14">Despite having conserved helicase domains, this subunit does not have helicase activity.</text>
</comment>
<name>A0A1I2PTA7_9CLOT</name>
<dbReference type="GO" id="GO:0051539">
    <property type="term" value="F:4 iron, 4 sulfur cluster binding"/>
    <property type="evidence" value="ECO:0007669"/>
    <property type="project" value="UniProtKB-KW"/>
</dbReference>
<organism evidence="17 18">
    <name type="scientific">Clostridium cadaveris</name>
    <dbReference type="NCBI Taxonomy" id="1529"/>
    <lineage>
        <taxon>Bacteria</taxon>
        <taxon>Bacillati</taxon>
        <taxon>Bacillota</taxon>
        <taxon>Clostridia</taxon>
        <taxon>Eubacteriales</taxon>
        <taxon>Clostridiaceae</taxon>
        <taxon>Clostridium</taxon>
    </lineage>
</organism>
<comment type="cofactor">
    <cofactor evidence="14">
        <name>[4Fe-4S] cluster</name>
        <dbReference type="ChEBI" id="CHEBI:49883"/>
    </cofactor>
    <text evidence="14">Binds 1 [4Fe-4S] cluster.</text>
</comment>
<dbReference type="Gene3D" id="3.90.320.10">
    <property type="match status" value="1"/>
</dbReference>
<dbReference type="GO" id="GO:0005524">
    <property type="term" value="F:ATP binding"/>
    <property type="evidence" value="ECO:0007669"/>
    <property type="project" value="UniProtKB-UniRule"/>
</dbReference>
<proteinExistence type="inferred from homology"/>
<evidence type="ECO:0000256" key="8">
    <source>
        <dbReference type="ARBA" id="ARBA00022839"/>
    </source>
</evidence>
<evidence type="ECO:0000259" key="15">
    <source>
        <dbReference type="Pfam" id="PF12705"/>
    </source>
</evidence>
<keyword evidence="5 14" id="KW-0227">DNA damage</keyword>
<dbReference type="InterPro" id="IPR011604">
    <property type="entry name" value="PDDEXK-like_dom_sf"/>
</dbReference>
<dbReference type="EC" id="3.1.-.-" evidence="14"/>
<dbReference type="InterPro" id="IPR014140">
    <property type="entry name" value="DNA_helicase_suAddB"/>
</dbReference>
<dbReference type="RefSeq" id="WP_027639241.1">
    <property type="nucleotide sequence ID" value="NZ_FOOE01000032.1"/>
</dbReference>
<evidence type="ECO:0000256" key="2">
    <source>
        <dbReference type="ARBA" id="ARBA00022722"/>
    </source>
</evidence>
<sequence length="1160" mass="135696">MSLRFIYGRGGSGKSRFCLDDIKRKLEKGFDNRLILLVPEQFSFEAEKNLLRALGDMGTFKTEVLSFKRMAHRVFNEVGGITHKRLNDSGKSMILYKILRERENDLKIFYKSSSKQGFIDIVSEVITEFKRYNITPELLRDTIEKLKEDELELKYKLEDLYRVYIDFEIAIHKNYIDDEDELTMLYEKLEECSLFNGAEVWVDEFSTFTPQQYSILSRLMKKSKRVNISLNMDGSSEYKEEIDDIFWVARNTERKLLKIAEENHVAYDKPIDLNKDCCYRFNNSYDIGHMEKYFFKYPFVPYREEPDNIRIYKALNNYEEIQWVARNIISKVRDDGYRFRDIAVVCRDLDNYKKITRVIFDEYSIPYFLDEKRDVRDNPLVVLILSVFDIFNKNWSYESVFRYLKTGLIDLTNDGCEEQLTTKQKIDILENFVLAHGIKGKKWLEFWEYGLSNAKDKQEYTRDVLNVINEIKDDVINPLTTFGSKVAKKCNMRDLCTYVYEFLCEVGAFQKVDIWIENFKAEGNTERADEYEQVVDVIFEVLDQMVEIMGDEVVSLDRFIEILSMGFLKQEVGLIPIALDQVIVGDIARIKSHSIKALYIIGVNDGVFPRVNREEGILSDNDRGILKTEGVTLASDTETKMFEENFLIYTTLTMASEYLVLTYPIADFEGKAQRSSILISRFKKLFPKLKEESDILKNKEDEAVDKIVAPEPTFNELISMMRSYYDDKEEVSSVWKNAYEWYKGKEEWNSRIERVLSGLKYSNQVQTIRGEKIKALYDKPYVFDVSRVEKYAQCPFAFYIQYGLKAKDRKIYEFGSPDFGTFVHEILDKFTNKVKDEGRHWSDLDKKWSESTISSMIDEVIKDESILKSSAKYKYLVSKMKRILTKSVSVISEHFKRGSFETLDSEIVFGDGKYKPIKLSLPSGDDIYLRGRVDRVDILEDNGEVYIRIVDYKSGKKSFSLNEVYYGLQLQLLVYLDAILSNEEEILKKDIVPGAILYFTIDDPMISSSGELSEEEVEQRLIKELKMSGLLLKDPKVIKEMDKDIKGYSIIIPAYMGKDGISENNSSVATREQFKVIREYVRQKVVDLCEDMLKGDITIKPVKNGKYTCCSYCRFNAICQFDYSLKDNKYCLLQKKDKEDIWKLMKEKISGEEELEHDEQ</sequence>
<dbReference type="InterPro" id="IPR049035">
    <property type="entry name" value="ADDB_N"/>
</dbReference>
<keyword evidence="8 14" id="KW-0269">Exonuclease</keyword>
<dbReference type="GO" id="GO:0008409">
    <property type="term" value="F:5'-3' exonuclease activity"/>
    <property type="evidence" value="ECO:0007669"/>
    <property type="project" value="UniProtKB-UniRule"/>
</dbReference>
<feature type="domain" description="PD-(D/E)XK endonuclease-like" evidence="15">
    <location>
        <begin position="785"/>
        <end position="1120"/>
    </location>
</feature>